<feature type="region of interest" description="Disordered" evidence="3">
    <location>
        <begin position="141"/>
        <end position="188"/>
    </location>
</feature>
<evidence type="ECO:0000256" key="2">
    <source>
        <dbReference type="ARBA" id="ARBA00023306"/>
    </source>
</evidence>
<feature type="compositionally biased region" description="Polar residues" evidence="3">
    <location>
        <begin position="234"/>
        <end position="249"/>
    </location>
</feature>
<evidence type="ECO:0000313" key="5">
    <source>
        <dbReference type="EMBL" id="KAF2757691.1"/>
    </source>
</evidence>
<dbReference type="Proteomes" id="UP000799437">
    <property type="component" value="Unassembled WGS sequence"/>
</dbReference>
<feature type="compositionally biased region" description="Polar residues" evidence="3">
    <location>
        <begin position="174"/>
        <end position="188"/>
    </location>
</feature>
<accession>A0A6A6W9C9</accession>
<feature type="domain" description="DNA replication factor Cdt1 C-terminal" evidence="4">
    <location>
        <begin position="270"/>
        <end position="368"/>
    </location>
</feature>
<protein>
    <recommendedName>
        <fullName evidence="4">DNA replication factor Cdt1 C-terminal domain-containing protein</fullName>
    </recommendedName>
</protein>
<dbReference type="Pfam" id="PF26121">
    <property type="entry name" value="HTH_CDT1"/>
    <property type="match status" value="1"/>
</dbReference>
<reference evidence="5" key="1">
    <citation type="journal article" date="2020" name="Stud. Mycol.">
        <title>101 Dothideomycetes genomes: a test case for predicting lifestyles and emergence of pathogens.</title>
        <authorList>
            <person name="Haridas S."/>
            <person name="Albert R."/>
            <person name="Binder M."/>
            <person name="Bloem J."/>
            <person name="Labutti K."/>
            <person name="Salamov A."/>
            <person name="Andreopoulos B."/>
            <person name="Baker S."/>
            <person name="Barry K."/>
            <person name="Bills G."/>
            <person name="Bluhm B."/>
            <person name="Cannon C."/>
            <person name="Castanera R."/>
            <person name="Culley D."/>
            <person name="Daum C."/>
            <person name="Ezra D."/>
            <person name="Gonzalez J."/>
            <person name="Henrissat B."/>
            <person name="Kuo A."/>
            <person name="Liang C."/>
            <person name="Lipzen A."/>
            <person name="Lutzoni F."/>
            <person name="Magnuson J."/>
            <person name="Mondo S."/>
            <person name="Nolan M."/>
            <person name="Ohm R."/>
            <person name="Pangilinan J."/>
            <person name="Park H.-J."/>
            <person name="Ramirez L."/>
            <person name="Alfaro M."/>
            <person name="Sun H."/>
            <person name="Tritt A."/>
            <person name="Yoshinaga Y."/>
            <person name="Zwiers L.-H."/>
            <person name="Turgeon B."/>
            <person name="Goodwin S."/>
            <person name="Spatafora J."/>
            <person name="Crous P."/>
            <person name="Grigoriev I."/>
        </authorList>
    </citation>
    <scope>NUCLEOTIDE SEQUENCE</scope>
    <source>
        <strain evidence="5">CBS 121739</strain>
    </source>
</reference>
<dbReference type="InterPro" id="IPR032054">
    <property type="entry name" value="Cdt1_C"/>
</dbReference>
<dbReference type="GeneID" id="54482453"/>
<dbReference type="Pfam" id="PF16679">
    <property type="entry name" value="CDT1_C"/>
    <property type="match status" value="1"/>
</dbReference>
<sequence length="400" mass="43668">MAEPPCGVELPVELNHLIQLHSSMLSALSLHYAHNGTSAPVDLTSLVPSLTRLYRKRKVTVDDIQICIGQLQSSSECSSPSITKLRLTDYGRGRVCIELDGELTRGSVMDRQIDEDRLLKVFEEALKGSWSRWSAAQVQSEVAEDVSSGPESPKKRKRTIEDASITPQKRRKGTSISTKSHNITKAKSVEVPSSEQVALFIEQLPRAVITLSPSLEALTPSKRRGELLYAELKSNGSRSPSAKLPSTPTKKIKNLPSPSPSPSASSRGSSLLDRIRAKQAAAAASPKKQLSKQELARKAALSRASEVLDIITLIAQEKRRGDSTASMSLSSLVQQVQQSVRTPIGEDEICCVVDTLADIAQEYVKIVRTASMRYITINHHCKPSTKLLEERISTATALLT</sequence>
<dbReference type="OrthoDB" id="341730at2759"/>
<evidence type="ECO:0000313" key="6">
    <source>
        <dbReference type="Proteomes" id="UP000799437"/>
    </source>
</evidence>
<keyword evidence="6" id="KW-1185">Reference proteome</keyword>
<dbReference type="EMBL" id="ML996573">
    <property type="protein sequence ID" value="KAF2757691.1"/>
    <property type="molecule type" value="Genomic_DNA"/>
</dbReference>
<comment type="similarity">
    <text evidence="1">Belongs to the Cdt1 family.</text>
</comment>
<proteinExistence type="inferred from homology"/>
<dbReference type="AlphaFoldDB" id="A0A6A6W9C9"/>
<gene>
    <name evidence="5" type="ORF">EJ05DRAFT_397816</name>
</gene>
<organism evidence="5 6">
    <name type="scientific">Pseudovirgaria hyperparasitica</name>
    <dbReference type="NCBI Taxonomy" id="470096"/>
    <lineage>
        <taxon>Eukaryota</taxon>
        <taxon>Fungi</taxon>
        <taxon>Dikarya</taxon>
        <taxon>Ascomycota</taxon>
        <taxon>Pezizomycotina</taxon>
        <taxon>Dothideomycetes</taxon>
        <taxon>Dothideomycetes incertae sedis</taxon>
        <taxon>Acrospermales</taxon>
        <taxon>Acrospermaceae</taxon>
        <taxon>Pseudovirgaria</taxon>
    </lineage>
</organism>
<feature type="region of interest" description="Disordered" evidence="3">
    <location>
        <begin position="231"/>
        <end position="272"/>
    </location>
</feature>
<evidence type="ECO:0000259" key="4">
    <source>
        <dbReference type="Pfam" id="PF16679"/>
    </source>
</evidence>
<dbReference type="InterPro" id="IPR038090">
    <property type="entry name" value="Cdt1_C_WH_dom_sf"/>
</dbReference>
<evidence type="ECO:0000256" key="3">
    <source>
        <dbReference type="SAM" id="MobiDB-lite"/>
    </source>
</evidence>
<dbReference type="RefSeq" id="XP_033600142.1">
    <property type="nucleotide sequence ID" value="XM_033741399.1"/>
</dbReference>
<keyword evidence="2" id="KW-0131">Cell cycle</keyword>
<evidence type="ECO:0000256" key="1">
    <source>
        <dbReference type="ARBA" id="ARBA00008356"/>
    </source>
</evidence>
<name>A0A6A6W9C9_9PEZI</name>
<dbReference type="Gene3D" id="1.10.10.1420">
    <property type="entry name" value="DNA replication factor Cdt1, C-terminal WH domain"/>
    <property type="match status" value="1"/>
</dbReference>